<evidence type="ECO:0000313" key="1">
    <source>
        <dbReference type="EMBL" id="NBI29939.1"/>
    </source>
</evidence>
<comment type="caution">
    <text evidence="1">The sequence shown here is derived from an EMBL/GenBank/DDBJ whole genome shotgun (WGS) entry which is preliminary data.</text>
</comment>
<keyword evidence="2" id="KW-1185">Reference proteome</keyword>
<protein>
    <submittedName>
        <fullName evidence="1">Dehydrogenase</fullName>
    </submittedName>
</protein>
<sequence>MKHQDTQKHNLDLPTARKIRRACNKEIYRTIKRLKTWIPPEKIKEAEELYYKKVLINSKYILENAQNRKLLSDWFDENVCADFSKLWGIEESKISKAFRNAFVRQKK</sequence>
<evidence type="ECO:0000313" key="2">
    <source>
        <dbReference type="Proteomes" id="UP000448943"/>
    </source>
</evidence>
<proteinExistence type="predicted"/>
<name>A0A6N9Q509_9BACL</name>
<dbReference type="OrthoDB" id="2633577at2"/>
<dbReference type="EMBL" id="SIJB01000028">
    <property type="protein sequence ID" value="NBI29939.1"/>
    <property type="molecule type" value="Genomic_DNA"/>
</dbReference>
<organism evidence="1 2">
    <name type="scientific">Chengkuizengella marina</name>
    <dbReference type="NCBI Taxonomy" id="2507566"/>
    <lineage>
        <taxon>Bacteria</taxon>
        <taxon>Bacillati</taxon>
        <taxon>Bacillota</taxon>
        <taxon>Bacilli</taxon>
        <taxon>Bacillales</taxon>
        <taxon>Paenibacillaceae</taxon>
        <taxon>Chengkuizengella</taxon>
    </lineage>
</organism>
<reference evidence="1 2" key="1">
    <citation type="submission" date="2019-01" db="EMBL/GenBank/DDBJ databases">
        <title>Chengkuizengella sp. nov., isolated from deep-sea sediment of East Pacific Ocean.</title>
        <authorList>
            <person name="Yang J."/>
            <person name="Lai Q."/>
            <person name="Shao Z."/>
        </authorList>
    </citation>
    <scope>NUCLEOTIDE SEQUENCE [LARGE SCALE GENOMIC DNA]</scope>
    <source>
        <strain evidence="1 2">YPA3-1-1</strain>
    </source>
</reference>
<gene>
    <name evidence="1" type="ORF">ERL59_13320</name>
</gene>
<accession>A0A6N9Q509</accession>
<dbReference type="Proteomes" id="UP000448943">
    <property type="component" value="Unassembled WGS sequence"/>
</dbReference>
<dbReference type="AlphaFoldDB" id="A0A6N9Q509"/>